<dbReference type="Gene3D" id="1.10.10.750">
    <property type="entry name" value="Ypt/Rab-GAP domain of gyp1p, domain 1"/>
    <property type="match status" value="1"/>
</dbReference>
<dbReference type="GO" id="GO:0031267">
    <property type="term" value="F:small GTPase binding"/>
    <property type="evidence" value="ECO:0007669"/>
    <property type="project" value="TreeGrafter"/>
</dbReference>
<name>A0A3M7SVW7_BRAPC</name>
<dbReference type="OrthoDB" id="294251at2759"/>
<dbReference type="FunFam" id="1.10.8.270:FF:000008">
    <property type="entry name" value="Putative TBC1 domain family member 14"/>
    <property type="match status" value="1"/>
</dbReference>
<protein>
    <submittedName>
        <fullName evidence="4">TBC1 domain family member 12</fullName>
    </submittedName>
</protein>
<dbReference type="GO" id="GO:0005773">
    <property type="term" value="C:vacuole"/>
    <property type="evidence" value="ECO:0007669"/>
    <property type="project" value="UniProtKB-ARBA"/>
</dbReference>
<dbReference type="STRING" id="10195.A0A3M7SVW7"/>
<dbReference type="Gene3D" id="1.10.472.80">
    <property type="entry name" value="Ypt/Rab-GAP domain of gyp1p, domain 3"/>
    <property type="match status" value="1"/>
</dbReference>
<dbReference type="InterPro" id="IPR035969">
    <property type="entry name" value="Rab-GAP_TBC_sf"/>
</dbReference>
<evidence type="ECO:0000256" key="2">
    <source>
        <dbReference type="SAM" id="MobiDB-lite"/>
    </source>
</evidence>
<sequence length="652" mass="74886">MSPPINLVQSSSIVDSGIPFSLDVDDDKYISNLKSIKKTESLAEDDMIGIGSLSSNGSSIEPIENCNQSQADTGIDSEMLSNLSISPSRVQSSDRNNSISSTSDDMSDFELGNGEDLANCNTQNMTVVNGSGSDDLNEDEITNRRDTLIFAAKNDSDNEMETKFEDIKTENLENLTPKNIPYECASLSSLYSSYSQFDFASRSIPSPPPHDPTFSKNEAQSSLSSFLGIFGSKKSQNKLDLFTSKLFGFKSKTDTPKNQIKSLSSADFFDNSCESRIINQINSSCQDLKIPDSMLIFENRPGNLPAKSYEEELKHRQEYERMVEMAKKKEQKEKEIKLKKQKQLNKKEDFMTNSLKVWNNEILPDWEEQKLSKRTCQLWWHGLPPSIRGRVWKLAIGNELCLTNESYYFYDRKARQKLELMKKYDSPDDEKNHESSVELIKLDVSRTFPHLSFFQKDGPYHDALHNVLGAYACYNSQIGYVQGMSFLTAILLLNMEDVDAFICLANLLNTNVLMACFCMDQSKMNRYFRVHQILFEYNIPRLYKHFEDQNVKPDLYLIDWIFTLFSKSLPLDVMSRVWDVFFRDKEEFLFRTALGILNLYKDTLMEMDFIHIVQFLTKLPENINSTHLFKSIDQIVMCIDDISFENLVHYDS</sequence>
<dbReference type="SUPFAM" id="SSF47923">
    <property type="entry name" value="Ypt/Rab-GAP domain of gyp1p"/>
    <property type="match status" value="2"/>
</dbReference>
<organism evidence="4 5">
    <name type="scientific">Brachionus plicatilis</name>
    <name type="common">Marine rotifer</name>
    <name type="synonym">Brachionus muelleri</name>
    <dbReference type="NCBI Taxonomy" id="10195"/>
    <lineage>
        <taxon>Eukaryota</taxon>
        <taxon>Metazoa</taxon>
        <taxon>Spiralia</taxon>
        <taxon>Gnathifera</taxon>
        <taxon>Rotifera</taxon>
        <taxon>Eurotatoria</taxon>
        <taxon>Monogononta</taxon>
        <taxon>Pseudotrocha</taxon>
        <taxon>Ploima</taxon>
        <taxon>Brachionidae</taxon>
        <taxon>Brachionus</taxon>
    </lineage>
</organism>
<dbReference type="Proteomes" id="UP000276133">
    <property type="component" value="Unassembled WGS sequence"/>
</dbReference>
<dbReference type="InterPro" id="IPR000195">
    <property type="entry name" value="Rab-GAP-TBC_dom"/>
</dbReference>
<gene>
    <name evidence="4" type="ORF">BpHYR1_030929</name>
</gene>
<dbReference type="PROSITE" id="PS50086">
    <property type="entry name" value="TBC_RABGAP"/>
    <property type="match status" value="1"/>
</dbReference>
<evidence type="ECO:0000256" key="1">
    <source>
        <dbReference type="SAM" id="Coils"/>
    </source>
</evidence>
<dbReference type="GO" id="GO:0016192">
    <property type="term" value="P:vesicle-mediated transport"/>
    <property type="evidence" value="ECO:0007669"/>
    <property type="project" value="UniProtKB-ARBA"/>
</dbReference>
<dbReference type="PANTHER" id="PTHR47219">
    <property type="entry name" value="RAB GTPASE-ACTIVATING PROTEIN 1-LIKE"/>
    <property type="match status" value="1"/>
</dbReference>
<feature type="coiled-coil region" evidence="1">
    <location>
        <begin position="309"/>
        <end position="347"/>
    </location>
</feature>
<feature type="domain" description="Rab-GAP TBC" evidence="3">
    <location>
        <begin position="382"/>
        <end position="585"/>
    </location>
</feature>
<comment type="caution">
    <text evidence="4">The sequence shown here is derived from an EMBL/GenBank/DDBJ whole genome shotgun (WGS) entry which is preliminary data.</text>
</comment>
<dbReference type="SMART" id="SM00164">
    <property type="entry name" value="TBC"/>
    <property type="match status" value="1"/>
</dbReference>
<accession>A0A3M7SVW7</accession>
<proteinExistence type="predicted"/>
<dbReference type="GO" id="GO:0031410">
    <property type="term" value="C:cytoplasmic vesicle"/>
    <property type="evidence" value="ECO:0007669"/>
    <property type="project" value="UniProtKB-ARBA"/>
</dbReference>
<keyword evidence="1" id="KW-0175">Coiled coil</keyword>
<evidence type="ECO:0000259" key="3">
    <source>
        <dbReference type="PROSITE" id="PS50086"/>
    </source>
</evidence>
<dbReference type="InterPro" id="IPR050302">
    <property type="entry name" value="Rab_GAP_TBC_domain"/>
</dbReference>
<evidence type="ECO:0000313" key="5">
    <source>
        <dbReference type="Proteomes" id="UP000276133"/>
    </source>
</evidence>
<dbReference type="Pfam" id="PF00566">
    <property type="entry name" value="RabGAP-TBC"/>
    <property type="match status" value="1"/>
</dbReference>
<dbReference type="AlphaFoldDB" id="A0A3M7SVW7"/>
<reference evidence="4 5" key="1">
    <citation type="journal article" date="2018" name="Sci. Rep.">
        <title>Genomic signatures of local adaptation to the degree of environmental predictability in rotifers.</title>
        <authorList>
            <person name="Franch-Gras L."/>
            <person name="Hahn C."/>
            <person name="Garcia-Roger E.M."/>
            <person name="Carmona M.J."/>
            <person name="Serra M."/>
            <person name="Gomez A."/>
        </authorList>
    </citation>
    <scope>NUCLEOTIDE SEQUENCE [LARGE SCALE GENOMIC DNA]</scope>
    <source>
        <strain evidence="4">HYR1</strain>
    </source>
</reference>
<dbReference type="EMBL" id="REGN01000696">
    <property type="protein sequence ID" value="RNA39906.1"/>
    <property type="molecule type" value="Genomic_DNA"/>
</dbReference>
<feature type="compositionally biased region" description="Low complexity" evidence="2">
    <location>
        <begin position="93"/>
        <end position="104"/>
    </location>
</feature>
<keyword evidence="5" id="KW-1185">Reference proteome</keyword>
<dbReference type="Gene3D" id="1.10.8.270">
    <property type="entry name" value="putative rabgap domain of human tbc1 domain family member 14 like domains"/>
    <property type="match status" value="1"/>
</dbReference>
<feature type="region of interest" description="Disordered" evidence="2">
    <location>
        <begin position="85"/>
        <end position="116"/>
    </location>
</feature>
<dbReference type="PANTHER" id="PTHR47219:SF15">
    <property type="entry name" value="TBC1 DOMAIN FAMILY MEMBER 12 ISOFORM X1"/>
    <property type="match status" value="1"/>
</dbReference>
<dbReference type="GO" id="GO:0005096">
    <property type="term" value="F:GTPase activator activity"/>
    <property type="evidence" value="ECO:0007669"/>
    <property type="project" value="TreeGrafter"/>
</dbReference>
<evidence type="ECO:0000313" key="4">
    <source>
        <dbReference type="EMBL" id="RNA39906.1"/>
    </source>
</evidence>
<dbReference type="FunFam" id="1.10.472.80:FF:000006">
    <property type="entry name" value="TBC1 domain family member 14"/>
    <property type="match status" value="1"/>
</dbReference>